<sequence>MLIYPFTWLFQFFLFVVLSCISYLTVTIIYYLRYHPYARYPGPFWARISPLYALLHAYRGDLHLDVTHCHERYGPVVRYTPNRLIFNTAEAMRDIYGQGRNTQKSSGYAPHPYFPAVFNTHNCIDKEMHGRKRRIVSQGFSTATVNSSEPMIINHIQNLCNALIKSIPEPQDLSDYGWSLPQDMAAWTNYLTLDVISDLTYGQPFSLLTSPDLRWLVNAIVSGNRRIYLRFAFPAPFNVNPSAWYNPDKWIFPEMAAERQRFLEISTKYSEERMASEEKMSRRNDIMSALLAAKDPKTGTKLSEAEVWGEAHLMIAAGGDTTSTALASVLFYLSRNDAAHARLNNEIRSTFHSVESIRQGPLLNSCNYLRACLEEAMRLAPPAPGALWREVCAGGAIVDRKQIPAGYDVAVCQYAICHNADYFPEPYEFKPERFIASSSKGESRDEYFTHVTASTLSTCLSPSTLLPGISTPLPLTPGGTEKPPTFAPFLIGPRSCVAKPFAYLEMSLAIARLVWLMDFRAADNTGEGRPDCGIAGRERKEEFQIVDMFSSSKEGPVLQWRRRERY</sequence>
<dbReference type="EMBL" id="CAJPDR010000055">
    <property type="protein sequence ID" value="CAF9912418.1"/>
    <property type="molecule type" value="Genomic_DNA"/>
</dbReference>
<dbReference type="OrthoDB" id="1470350at2759"/>
<dbReference type="InterPro" id="IPR036396">
    <property type="entry name" value="Cyt_P450_sf"/>
</dbReference>
<dbReference type="PRINTS" id="PR00385">
    <property type="entry name" value="P450"/>
</dbReference>
<dbReference type="AlphaFoldDB" id="A0A8H3EY61"/>
<name>A0A8H3EY61_9LECA</name>
<dbReference type="GO" id="GO:0004497">
    <property type="term" value="F:monooxygenase activity"/>
    <property type="evidence" value="ECO:0007669"/>
    <property type="project" value="InterPro"/>
</dbReference>
<dbReference type="GO" id="GO:0020037">
    <property type="term" value="F:heme binding"/>
    <property type="evidence" value="ECO:0007669"/>
    <property type="project" value="InterPro"/>
</dbReference>
<evidence type="ECO:0008006" key="5">
    <source>
        <dbReference type="Google" id="ProtNLM"/>
    </source>
</evidence>
<comment type="cofactor">
    <cofactor evidence="1">
        <name>heme</name>
        <dbReference type="ChEBI" id="CHEBI:30413"/>
    </cofactor>
</comment>
<reference evidence="3" key="1">
    <citation type="submission" date="2021-03" db="EMBL/GenBank/DDBJ databases">
        <authorList>
            <person name="Tagirdzhanova G."/>
        </authorList>
    </citation>
    <scope>NUCLEOTIDE SEQUENCE</scope>
</reference>
<dbReference type="SUPFAM" id="SSF48264">
    <property type="entry name" value="Cytochrome P450"/>
    <property type="match status" value="1"/>
</dbReference>
<organism evidence="3 4">
    <name type="scientific">Alectoria fallacina</name>
    <dbReference type="NCBI Taxonomy" id="1903189"/>
    <lineage>
        <taxon>Eukaryota</taxon>
        <taxon>Fungi</taxon>
        <taxon>Dikarya</taxon>
        <taxon>Ascomycota</taxon>
        <taxon>Pezizomycotina</taxon>
        <taxon>Lecanoromycetes</taxon>
        <taxon>OSLEUM clade</taxon>
        <taxon>Lecanoromycetidae</taxon>
        <taxon>Lecanorales</taxon>
        <taxon>Lecanorineae</taxon>
        <taxon>Parmeliaceae</taxon>
        <taxon>Alectoria</taxon>
    </lineage>
</organism>
<keyword evidence="2" id="KW-0472">Membrane</keyword>
<evidence type="ECO:0000256" key="1">
    <source>
        <dbReference type="PIRSR" id="PIRSR602401-1"/>
    </source>
</evidence>
<dbReference type="GO" id="GO:0005506">
    <property type="term" value="F:iron ion binding"/>
    <property type="evidence" value="ECO:0007669"/>
    <property type="project" value="InterPro"/>
</dbReference>
<dbReference type="Proteomes" id="UP000664203">
    <property type="component" value="Unassembled WGS sequence"/>
</dbReference>
<dbReference type="Pfam" id="PF00067">
    <property type="entry name" value="p450"/>
    <property type="match status" value="1"/>
</dbReference>
<keyword evidence="1" id="KW-0349">Heme</keyword>
<dbReference type="PANTHER" id="PTHR24305:SF226">
    <property type="entry name" value="CYTOCHROME P450 MONOOXYGENASE"/>
    <property type="match status" value="1"/>
</dbReference>
<feature type="binding site" description="axial binding residue" evidence="1">
    <location>
        <position position="496"/>
    </location>
    <ligand>
        <name>heme</name>
        <dbReference type="ChEBI" id="CHEBI:30413"/>
    </ligand>
    <ligandPart>
        <name>Fe</name>
        <dbReference type="ChEBI" id="CHEBI:18248"/>
    </ligandPart>
</feature>
<keyword evidence="4" id="KW-1185">Reference proteome</keyword>
<dbReference type="PANTHER" id="PTHR24305">
    <property type="entry name" value="CYTOCHROME P450"/>
    <property type="match status" value="1"/>
</dbReference>
<keyword evidence="2" id="KW-0812">Transmembrane</keyword>
<dbReference type="InterPro" id="IPR050121">
    <property type="entry name" value="Cytochrome_P450_monoxygenase"/>
</dbReference>
<evidence type="ECO:0000313" key="4">
    <source>
        <dbReference type="Proteomes" id="UP000664203"/>
    </source>
</evidence>
<evidence type="ECO:0000313" key="3">
    <source>
        <dbReference type="EMBL" id="CAF9912418.1"/>
    </source>
</evidence>
<dbReference type="InterPro" id="IPR001128">
    <property type="entry name" value="Cyt_P450"/>
</dbReference>
<dbReference type="GO" id="GO:0016705">
    <property type="term" value="F:oxidoreductase activity, acting on paired donors, with incorporation or reduction of molecular oxygen"/>
    <property type="evidence" value="ECO:0007669"/>
    <property type="project" value="InterPro"/>
</dbReference>
<protein>
    <recommendedName>
        <fullName evidence="5">Cytochrome P450</fullName>
    </recommendedName>
</protein>
<proteinExistence type="predicted"/>
<gene>
    <name evidence="3" type="ORF">ALECFALPRED_008111</name>
</gene>
<dbReference type="PRINTS" id="PR00463">
    <property type="entry name" value="EP450I"/>
</dbReference>
<accession>A0A8H3EY61</accession>
<dbReference type="InterPro" id="IPR002401">
    <property type="entry name" value="Cyt_P450_E_grp-I"/>
</dbReference>
<evidence type="ECO:0000256" key="2">
    <source>
        <dbReference type="SAM" id="Phobius"/>
    </source>
</evidence>
<keyword evidence="1" id="KW-0479">Metal-binding</keyword>
<keyword evidence="2" id="KW-1133">Transmembrane helix</keyword>
<dbReference type="Gene3D" id="1.10.630.10">
    <property type="entry name" value="Cytochrome P450"/>
    <property type="match status" value="1"/>
</dbReference>
<keyword evidence="1" id="KW-0408">Iron</keyword>
<dbReference type="CDD" id="cd11061">
    <property type="entry name" value="CYP67-like"/>
    <property type="match status" value="1"/>
</dbReference>
<comment type="caution">
    <text evidence="3">The sequence shown here is derived from an EMBL/GenBank/DDBJ whole genome shotgun (WGS) entry which is preliminary data.</text>
</comment>
<feature type="transmembrane region" description="Helical" evidence="2">
    <location>
        <begin position="12"/>
        <end position="32"/>
    </location>
</feature>